<dbReference type="GO" id="GO:0046655">
    <property type="term" value="P:folic acid metabolic process"/>
    <property type="evidence" value="ECO:0007669"/>
    <property type="project" value="TreeGrafter"/>
</dbReference>
<keyword evidence="4" id="KW-0554">One-carbon metabolism</keyword>
<evidence type="ECO:0000256" key="5">
    <source>
        <dbReference type="ARBA" id="ARBA00022857"/>
    </source>
</evidence>
<accession>A0A9Q3QFR9</accession>
<dbReference type="Proteomes" id="UP000746160">
    <property type="component" value="Unassembled WGS sequence"/>
</dbReference>
<dbReference type="AlphaFoldDB" id="A0A9Q3QFR9"/>
<dbReference type="RefSeq" id="WP_218675416.1">
    <property type="nucleotide sequence ID" value="NZ_JABZFG010000005.1"/>
</dbReference>
<dbReference type="PANTHER" id="PTHR48069:SF3">
    <property type="entry name" value="DIHYDROFOLATE REDUCTASE"/>
    <property type="match status" value="1"/>
</dbReference>
<comment type="pathway">
    <text evidence="1">Cofactor biosynthesis; tetrahydrofolate biosynthesis; 5,6,7,8-tetrahydrofolate from 7,8-dihydrofolate: step 1/1.</text>
</comment>
<evidence type="ECO:0000256" key="6">
    <source>
        <dbReference type="ARBA" id="ARBA00023002"/>
    </source>
</evidence>
<dbReference type="InterPro" id="IPR012259">
    <property type="entry name" value="DHFR"/>
</dbReference>
<evidence type="ECO:0000256" key="3">
    <source>
        <dbReference type="ARBA" id="ARBA00012856"/>
    </source>
</evidence>
<dbReference type="GO" id="GO:0004146">
    <property type="term" value="F:dihydrofolate reductase activity"/>
    <property type="evidence" value="ECO:0007669"/>
    <property type="project" value="UniProtKB-EC"/>
</dbReference>
<dbReference type="InterPro" id="IPR017925">
    <property type="entry name" value="DHFR_CS"/>
</dbReference>
<evidence type="ECO:0000259" key="8">
    <source>
        <dbReference type="PROSITE" id="PS51330"/>
    </source>
</evidence>
<proteinExistence type="inferred from homology"/>
<evidence type="ECO:0000313" key="10">
    <source>
        <dbReference type="Proteomes" id="UP000746160"/>
    </source>
</evidence>
<dbReference type="EC" id="1.5.1.3" evidence="3"/>
<dbReference type="CDD" id="cd00209">
    <property type="entry name" value="DHFR"/>
    <property type="match status" value="1"/>
</dbReference>
<comment type="similarity">
    <text evidence="2 7">Belongs to the dihydrofolate reductase family.</text>
</comment>
<comment type="caution">
    <text evidence="9">The sequence shown here is derived from an EMBL/GenBank/DDBJ whole genome shotgun (WGS) entry which is preliminary data.</text>
</comment>
<dbReference type="GO" id="GO:0046654">
    <property type="term" value="P:tetrahydrofolate biosynthetic process"/>
    <property type="evidence" value="ECO:0007669"/>
    <property type="project" value="InterPro"/>
</dbReference>
<evidence type="ECO:0000256" key="7">
    <source>
        <dbReference type="RuleBase" id="RU004474"/>
    </source>
</evidence>
<dbReference type="PROSITE" id="PS51330">
    <property type="entry name" value="DHFR_2"/>
    <property type="match status" value="1"/>
</dbReference>
<dbReference type="Pfam" id="PF00186">
    <property type="entry name" value="DHFR_1"/>
    <property type="match status" value="1"/>
</dbReference>
<name>A0A9Q3QFR9_9BACT</name>
<sequence>MIKLIVALDKNNLIGKGNKMPWHIKEEFQHFKRTTIGHSLLFGKNTFLGLLKKLNGRKNIVLSENDIENSDLTIHNEEELIELFNRFKNSDEVLFIAGGKTIYEKYFDWADELIISRIHNEYDGNVYLNLDLSNYYLDKVETHEFFDVEIYKKINKEHFYEKR</sequence>
<gene>
    <name evidence="9" type="ORF">MADP07_00395</name>
</gene>
<dbReference type="GO" id="GO:0050661">
    <property type="term" value="F:NADP binding"/>
    <property type="evidence" value="ECO:0007669"/>
    <property type="project" value="InterPro"/>
</dbReference>
<dbReference type="EMBL" id="JABZFG010000005">
    <property type="protein sequence ID" value="MBW0602672.1"/>
    <property type="molecule type" value="Genomic_DNA"/>
</dbReference>
<dbReference type="PANTHER" id="PTHR48069">
    <property type="entry name" value="DIHYDROFOLATE REDUCTASE"/>
    <property type="match status" value="1"/>
</dbReference>
<evidence type="ECO:0000256" key="4">
    <source>
        <dbReference type="ARBA" id="ARBA00022563"/>
    </source>
</evidence>
<organism evidence="9 10">
    <name type="scientific">Mycoplasmopsis anatis</name>
    <dbReference type="NCBI Taxonomy" id="171279"/>
    <lineage>
        <taxon>Bacteria</taxon>
        <taxon>Bacillati</taxon>
        <taxon>Mycoplasmatota</taxon>
        <taxon>Mycoplasmoidales</taxon>
        <taxon>Metamycoplasmataceae</taxon>
        <taxon>Mycoplasmopsis</taxon>
    </lineage>
</organism>
<reference evidence="9" key="1">
    <citation type="journal article" date="2021" name="Genes Genomics">
        <title>Comparative genomic analysis of Mycoplasma anatis strains.</title>
        <authorList>
            <person name="Zhou Q."/>
            <person name="Mai K."/>
            <person name="Yang D."/>
            <person name="Liu J."/>
            <person name="Yan Z."/>
            <person name="Luo C."/>
            <person name="Tan Y."/>
            <person name="Cao S."/>
            <person name="Zhou Q."/>
            <person name="Chen L."/>
            <person name="Chen F."/>
        </authorList>
    </citation>
    <scope>NUCLEOTIDE SEQUENCE</scope>
    <source>
        <strain evidence="9">DP07</strain>
    </source>
</reference>
<feature type="domain" description="DHFR" evidence="8">
    <location>
        <begin position="1"/>
        <end position="163"/>
    </location>
</feature>
<keyword evidence="6" id="KW-0560">Oxidoreductase</keyword>
<dbReference type="InterPro" id="IPR001796">
    <property type="entry name" value="DHFR_dom"/>
</dbReference>
<dbReference type="GO" id="GO:0046452">
    <property type="term" value="P:dihydrofolate metabolic process"/>
    <property type="evidence" value="ECO:0007669"/>
    <property type="project" value="TreeGrafter"/>
</dbReference>
<dbReference type="PROSITE" id="PS00075">
    <property type="entry name" value="DHFR_1"/>
    <property type="match status" value="1"/>
</dbReference>
<evidence type="ECO:0000256" key="1">
    <source>
        <dbReference type="ARBA" id="ARBA00004903"/>
    </source>
</evidence>
<protein>
    <recommendedName>
        <fullName evidence="3">dihydrofolate reductase</fullName>
        <ecNumber evidence="3">1.5.1.3</ecNumber>
    </recommendedName>
</protein>
<keyword evidence="5" id="KW-0521">NADP</keyword>
<dbReference type="GO" id="GO:0005829">
    <property type="term" value="C:cytosol"/>
    <property type="evidence" value="ECO:0007669"/>
    <property type="project" value="TreeGrafter"/>
</dbReference>
<evidence type="ECO:0000256" key="2">
    <source>
        <dbReference type="ARBA" id="ARBA00009539"/>
    </source>
</evidence>
<dbReference type="GO" id="GO:0006730">
    <property type="term" value="P:one-carbon metabolic process"/>
    <property type="evidence" value="ECO:0007669"/>
    <property type="project" value="UniProtKB-KW"/>
</dbReference>
<evidence type="ECO:0000313" key="9">
    <source>
        <dbReference type="EMBL" id="MBW0602672.1"/>
    </source>
</evidence>